<dbReference type="GO" id="GO:0051015">
    <property type="term" value="F:actin filament binding"/>
    <property type="evidence" value="ECO:0007669"/>
    <property type="project" value="InterPro"/>
</dbReference>
<keyword evidence="2" id="KW-0009">Actin-binding</keyword>
<feature type="compositionally biased region" description="Basic and acidic residues" evidence="3">
    <location>
        <begin position="630"/>
        <end position="674"/>
    </location>
</feature>
<dbReference type="Pfam" id="PF03133">
    <property type="entry name" value="TTL"/>
    <property type="match status" value="1"/>
</dbReference>
<dbReference type="EMBL" id="CATOUU010001079">
    <property type="protein sequence ID" value="CAI9970652.1"/>
    <property type="molecule type" value="Genomic_DNA"/>
</dbReference>
<name>A0AA86RCK4_9EUKA</name>
<accession>A0AA86RCK4</accession>
<evidence type="ECO:0000259" key="4">
    <source>
        <dbReference type="PROSITE" id="PS50021"/>
    </source>
</evidence>
<dbReference type="InterPro" id="IPR001715">
    <property type="entry name" value="CH_dom"/>
</dbReference>
<dbReference type="Pfam" id="PF00307">
    <property type="entry name" value="CH"/>
    <property type="match status" value="2"/>
</dbReference>
<dbReference type="Gene3D" id="1.10.418.10">
    <property type="entry name" value="Calponin-like domain"/>
    <property type="match status" value="2"/>
</dbReference>
<keyword evidence="7" id="KW-1185">Reference proteome</keyword>
<protein>
    <submittedName>
        <fullName evidence="5 6">Plastin</fullName>
    </submittedName>
</protein>
<comment type="caution">
    <text evidence="5">The sequence shown here is derived from an EMBL/GenBank/DDBJ whole genome shotgun (WGS) entry which is preliminary data.</text>
</comment>
<evidence type="ECO:0000256" key="2">
    <source>
        <dbReference type="ARBA" id="ARBA00023203"/>
    </source>
</evidence>
<evidence type="ECO:0000313" key="6">
    <source>
        <dbReference type="EMBL" id="CAL6082156.1"/>
    </source>
</evidence>
<dbReference type="SUPFAM" id="SSF47576">
    <property type="entry name" value="Calponin-homology domain, CH-domain"/>
    <property type="match status" value="1"/>
</dbReference>
<feature type="domain" description="Calponin-homology (CH)" evidence="4">
    <location>
        <begin position="9"/>
        <end position="133"/>
    </location>
</feature>
<dbReference type="PANTHER" id="PTHR19961:SF18">
    <property type="entry name" value="FI19014P1"/>
    <property type="match status" value="1"/>
</dbReference>
<proteinExistence type="predicted"/>
<evidence type="ECO:0000313" key="5">
    <source>
        <dbReference type="EMBL" id="CAI9970652.1"/>
    </source>
</evidence>
<feature type="compositionally biased region" description="Acidic residues" evidence="3">
    <location>
        <begin position="244"/>
        <end position="259"/>
    </location>
</feature>
<dbReference type="AlphaFoldDB" id="A0AA86RCK4"/>
<dbReference type="InterPro" id="IPR036872">
    <property type="entry name" value="CH_dom_sf"/>
</dbReference>
<feature type="region of interest" description="Disordered" evidence="3">
    <location>
        <begin position="542"/>
        <end position="563"/>
    </location>
</feature>
<gene>
    <name evidence="5" type="ORF">HINF_LOCUS58297</name>
    <name evidence="6" type="ORF">HINF_LOCUS60948</name>
</gene>
<dbReference type="PANTHER" id="PTHR19961">
    <property type="entry name" value="FIMBRIN/PLASTIN"/>
    <property type="match status" value="1"/>
</dbReference>
<dbReference type="EMBL" id="CAXDID020000361">
    <property type="protein sequence ID" value="CAL6082156.1"/>
    <property type="molecule type" value="Genomic_DNA"/>
</dbReference>
<feature type="compositionally biased region" description="Basic and acidic residues" evidence="3">
    <location>
        <begin position="260"/>
        <end position="271"/>
    </location>
</feature>
<dbReference type="Gene3D" id="3.30.470.20">
    <property type="entry name" value="ATP-grasp fold, B domain"/>
    <property type="match status" value="1"/>
</dbReference>
<evidence type="ECO:0000256" key="1">
    <source>
        <dbReference type="ARBA" id="ARBA00022737"/>
    </source>
</evidence>
<evidence type="ECO:0000256" key="3">
    <source>
        <dbReference type="SAM" id="MobiDB-lite"/>
    </source>
</evidence>
<dbReference type="GO" id="GO:0051639">
    <property type="term" value="P:actin filament network formation"/>
    <property type="evidence" value="ECO:0007669"/>
    <property type="project" value="TreeGrafter"/>
</dbReference>
<organism evidence="5">
    <name type="scientific">Hexamita inflata</name>
    <dbReference type="NCBI Taxonomy" id="28002"/>
    <lineage>
        <taxon>Eukaryota</taxon>
        <taxon>Metamonada</taxon>
        <taxon>Diplomonadida</taxon>
        <taxon>Hexamitidae</taxon>
        <taxon>Hexamitinae</taxon>
        <taxon>Hexamita</taxon>
    </lineage>
</organism>
<reference evidence="5" key="1">
    <citation type="submission" date="2023-06" db="EMBL/GenBank/DDBJ databases">
        <authorList>
            <person name="Kurt Z."/>
        </authorList>
    </citation>
    <scope>NUCLEOTIDE SEQUENCE</scope>
</reference>
<dbReference type="InterPro" id="IPR004344">
    <property type="entry name" value="TTL/TTLL_fam"/>
</dbReference>
<feature type="region of interest" description="Disordered" evidence="3">
    <location>
        <begin position="243"/>
        <end position="274"/>
    </location>
</feature>
<dbReference type="GO" id="GO:0005737">
    <property type="term" value="C:cytoplasm"/>
    <property type="evidence" value="ECO:0007669"/>
    <property type="project" value="TreeGrafter"/>
</dbReference>
<dbReference type="PROSITE" id="PS50021">
    <property type="entry name" value="CH"/>
    <property type="match status" value="1"/>
</dbReference>
<dbReference type="GO" id="GO:0051017">
    <property type="term" value="P:actin filament bundle assembly"/>
    <property type="evidence" value="ECO:0007669"/>
    <property type="project" value="InterPro"/>
</dbReference>
<evidence type="ECO:0000313" key="7">
    <source>
        <dbReference type="Proteomes" id="UP001642409"/>
    </source>
</evidence>
<sequence length="893" mass="102458">MESQHVISDNEIYYISQFINNNLSDNDAAKQYLPVETESLFQQISESQGVILAELITVCAGNKKEQVKRELQGFVYETTKKLNTFQINDNYNRVIRAAEAIGAKMVNIGSQDILSGKQYLIMGILWQIIKIGLTNKTGLHAKDQNQVILNWVSQTINQEIQSVDELKDGQVLTLLYQTLAESNNIPINDDAQDQFESILALAEQLGVKRSVRSSDLASGNSQIIFALLAETYCQFQSGFKTQEEALDQNEEEEEQEPEEEAKPEAVEEPVKQDTSLQATQFNLMKSRPELYVGDLRLIANQASGAETVVFVNQRPYSRVFRARQRHMMKLELQENFDDKPKRLRVHYAAETSVLLRKVFAQAGFVRVSDPTKADIIYGQSENTGQQQVYLSGAKNLTNTRELQRFCHAFMPTMPEYNFLYPQFYPEDKQYFMQYITKQAPQYYCDLEKYKFFPSTGAIPDTRISRIDMAPLLYKNRKFQTRVYVTVSCVDPLVVHIFKDGICYLANKEWNHEQITEASYFPRLFTEPAEFLKKLEDDKKKEAKKAEEAAKNATKVETHEFDPFATTTAPAPVEAHEFDPFAAPVEHFDPFGGAEAHTEVHADTFDPFADQNAEENQNAEEKSEKEENEEKDAKEEEKEEKSKSEEPKEPSKHEEEEKEPSKQEEPKQEPVHEEVKESVFHVAAPKKIHRPIGKSNPVQKPELPSLPVSRTVLLSEVEAALKIPLKAEIVKIIKLAFKATENNLYKNQVNGQFGLLAFDFEFQDEAHLNKCQLVKATQCPDFAFENEFLLKLHHQIVTQAMHMFGFELNQPEKIEKTHSALVNELRSKADLYREPEPSCFTKFEKYVLGELDDLRKRQNDFEEILPCAAPEWWPKKRYMNEFVAAVGAARAQKK</sequence>
<keyword evidence="1" id="KW-0677">Repeat</keyword>
<dbReference type="Proteomes" id="UP001642409">
    <property type="component" value="Unassembled WGS sequence"/>
</dbReference>
<dbReference type="InterPro" id="IPR039959">
    <property type="entry name" value="Fimbrin/Plastin"/>
</dbReference>
<feature type="compositionally biased region" description="Basic and acidic residues" evidence="3">
    <location>
        <begin position="542"/>
        <end position="561"/>
    </location>
</feature>
<dbReference type="GO" id="GO:0005884">
    <property type="term" value="C:actin filament"/>
    <property type="evidence" value="ECO:0007669"/>
    <property type="project" value="TreeGrafter"/>
</dbReference>
<feature type="region of interest" description="Disordered" evidence="3">
    <location>
        <begin position="612"/>
        <end position="674"/>
    </location>
</feature>
<dbReference type="GO" id="GO:0032432">
    <property type="term" value="C:actin filament bundle"/>
    <property type="evidence" value="ECO:0007669"/>
    <property type="project" value="TreeGrafter"/>
</dbReference>
<reference evidence="6 7" key="2">
    <citation type="submission" date="2024-07" db="EMBL/GenBank/DDBJ databases">
        <authorList>
            <person name="Akdeniz Z."/>
        </authorList>
    </citation>
    <scope>NUCLEOTIDE SEQUENCE [LARGE SCALE GENOMIC DNA]</scope>
</reference>